<gene>
    <name evidence="1" type="ORF">SPARVUS_LOCUS3303955</name>
</gene>
<dbReference type="InterPro" id="IPR029006">
    <property type="entry name" value="ADF-H/Gelsolin-like_dom_sf"/>
</dbReference>
<evidence type="ECO:0000313" key="1">
    <source>
        <dbReference type="EMBL" id="CAI9549185.1"/>
    </source>
</evidence>
<proteinExistence type="predicted"/>
<keyword evidence="2" id="KW-1185">Reference proteome</keyword>
<reference evidence="1" key="1">
    <citation type="submission" date="2023-05" db="EMBL/GenBank/DDBJ databases">
        <authorList>
            <person name="Stuckert A."/>
        </authorList>
    </citation>
    <scope>NUCLEOTIDE SEQUENCE</scope>
</reference>
<dbReference type="Gene3D" id="3.40.20.10">
    <property type="entry name" value="Severin"/>
    <property type="match status" value="1"/>
</dbReference>
<protein>
    <submittedName>
        <fullName evidence="1">Uncharacterized protein</fullName>
    </submittedName>
</protein>
<accession>A0ABN9BNE7</accession>
<name>A0ABN9BNE7_9NEOB</name>
<dbReference type="SUPFAM" id="SSF55753">
    <property type="entry name" value="Actin depolymerizing proteins"/>
    <property type="match status" value="1"/>
</dbReference>
<sequence length="63" mass="7278">MKHVDTNTYDVKRLLHVKGKRNVTATEWKLSWNSFNIGDVFLLDLGESARSSGMDLTVIRQRE</sequence>
<dbReference type="Proteomes" id="UP001162483">
    <property type="component" value="Unassembled WGS sequence"/>
</dbReference>
<organism evidence="1 2">
    <name type="scientific">Staurois parvus</name>
    <dbReference type="NCBI Taxonomy" id="386267"/>
    <lineage>
        <taxon>Eukaryota</taxon>
        <taxon>Metazoa</taxon>
        <taxon>Chordata</taxon>
        <taxon>Craniata</taxon>
        <taxon>Vertebrata</taxon>
        <taxon>Euteleostomi</taxon>
        <taxon>Amphibia</taxon>
        <taxon>Batrachia</taxon>
        <taxon>Anura</taxon>
        <taxon>Neobatrachia</taxon>
        <taxon>Ranoidea</taxon>
        <taxon>Ranidae</taxon>
        <taxon>Staurois</taxon>
    </lineage>
</organism>
<comment type="caution">
    <text evidence="1">The sequence shown here is derived from an EMBL/GenBank/DDBJ whole genome shotgun (WGS) entry which is preliminary data.</text>
</comment>
<evidence type="ECO:0000313" key="2">
    <source>
        <dbReference type="Proteomes" id="UP001162483"/>
    </source>
</evidence>
<dbReference type="EMBL" id="CATNWA010005017">
    <property type="protein sequence ID" value="CAI9549185.1"/>
    <property type="molecule type" value="Genomic_DNA"/>
</dbReference>